<dbReference type="Proteomes" id="UP000241010">
    <property type="component" value="Unassembled WGS sequence"/>
</dbReference>
<evidence type="ECO:0000313" key="6">
    <source>
        <dbReference type="Proteomes" id="UP000241010"/>
    </source>
</evidence>
<protein>
    <submittedName>
        <fullName evidence="5">Transcriptional regulator</fullName>
    </submittedName>
</protein>
<evidence type="ECO:0000259" key="4">
    <source>
        <dbReference type="PROSITE" id="PS01124"/>
    </source>
</evidence>
<dbReference type="Gene3D" id="1.10.10.60">
    <property type="entry name" value="Homeodomain-like"/>
    <property type="match status" value="2"/>
</dbReference>
<dbReference type="OrthoDB" id="9802263at2"/>
<keyword evidence="6" id="KW-1185">Reference proteome</keyword>
<dbReference type="Pfam" id="PF01965">
    <property type="entry name" value="DJ-1_PfpI"/>
    <property type="match status" value="1"/>
</dbReference>
<dbReference type="InterPro" id="IPR029062">
    <property type="entry name" value="Class_I_gatase-like"/>
</dbReference>
<dbReference type="SUPFAM" id="SSF52317">
    <property type="entry name" value="Class I glutamine amidotransferase-like"/>
    <property type="match status" value="1"/>
</dbReference>
<name>A0A2T4JUK7_9RHOB</name>
<sequence length="344" mass="37343">MPTPFPTRVSVCLLAAPEMATGVLNGLYEVFSFVGPGWGLLTGWPPGPRRFLPRIVAESAAPFRNVAGLPIAPDLSFAEAKRADIVIVGDLAIGRDEETRGRWPAATEWLRRQHAQGALVCSVCTGSLMLAEAGLLDGAEATCHWAAVDQMRSRYPAVRLRAERVLVTAGEGHRLVTAGGMASWTDLALYLVARFCGEEEARRAAKLFLFGDRSDGQLPFAARVRPRQHDDAAVAAAQIWIADNYAGEAPVAGMTRISGLAPRTFVRRFHAATGYAPLDYVQSLRIEEAKQMLETTGAAIDTIADEVGYTETAAFRRIFKRATGVPPLIYRQRFRHVAAVQNGA</sequence>
<dbReference type="Pfam" id="PF12833">
    <property type="entry name" value="HTH_18"/>
    <property type="match status" value="1"/>
</dbReference>
<dbReference type="GO" id="GO:0043565">
    <property type="term" value="F:sequence-specific DNA binding"/>
    <property type="evidence" value="ECO:0007669"/>
    <property type="project" value="InterPro"/>
</dbReference>
<dbReference type="SMART" id="SM00342">
    <property type="entry name" value="HTH_ARAC"/>
    <property type="match status" value="1"/>
</dbReference>
<dbReference type="InterPro" id="IPR052158">
    <property type="entry name" value="INH-QAR"/>
</dbReference>
<dbReference type="InterPro" id="IPR018062">
    <property type="entry name" value="HTH_AraC-typ_CS"/>
</dbReference>
<dbReference type="PROSITE" id="PS01124">
    <property type="entry name" value="HTH_ARAC_FAMILY_2"/>
    <property type="match status" value="1"/>
</dbReference>
<dbReference type="CDD" id="cd03138">
    <property type="entry name" value="GATase1_AraC_2"/>
    <property type="match status" value="1"/>
</dbReference>
<keyword evidence="2" id="KW-0238">DNA-binding</keyword>
<dbReference type="InterPro" id="IPR002818">
    <property type="entry name" value="DJ-1/PfpI"/>
</dbReference>
<dbReference type="AlphaFoldDB" id="A0A2T4JUK7"/>
<evidence type="ECO:0000256" key="2">
    <source>
        <dbReference type="ARBA" id="ARBA00023125"/>
    </source>
</evidence>
<keyword evidence="1" id="KW-0805">Transcription regulation</keyword>
<dbReference type="GO" id="GO:0003700">
    <property type="term" value="F:DNA-binding transcription factor activity"/>
    <property type="evidence" value="ECO:0007669"/>
    <property type="project" value="InterPro"/>
</dbReference>
<evidence type="ECO:0000256" key="1">
    <source>
        <dbReference type="ARBA" id="ARBA00023015"/>
    </source>
</evidence>
<evidence type="ECO:0000313" key="5">
    <source>
        <dbReference type="EMBL" id="PTE21589.1"/>
    </source>
</evidence>
<gene>
    <name evidence="5" type="ORF">C5F48_11460</name>
</gene>
<organism evidence="5 6">
    <name type="scientific">Cereibacter changlensis JA139</name>
    <dbReference type="NCBI Taxonomy" id="1188249"/>
    <lineage>
        <taxon>Bacteria</taxon>
        <taxon>Pseudomonadati</taxon>
        <taxon>Pseudomonadota</taxon>
        <taxon>Alphaproteobacteria</taxon>
        <taxon>Rhodobacterales</taxon>
        <taxon>Paracoccaceae</taxon>
        <taxon>Cereibacter</taxon>
    </lineage>
</organism>
<dbReference type="SUPFAM" id="SSF46689">
    <property type="entry name" value="Homeodomain-like"/>
    <property type="match status" value="2"/>
</dbReference>
<keyword evidence="3" id="KW-0804">Transcription</keyword>
<dbReference type="EMBL" id="PZKG01000045">
    <property type="protein sequence ID" value="PTE21589.1"/>
    <property type="molecule type" value="Genomic_DNA"/>
</dbReference>
<dbReference type="PANTHER" id="PTHR43130:SF3">
    <property type="entry name" value="HTH-TYPE TRANSCRIPTIONAL REGULATOR RV1931C"/>
    <property type="match status" value="1"/>
</dbReference>
<dbReference type="InterPro" id="IPR018060">
    <property type="entry name" value="HTH_AraC"/>
</dbReference>
<proteinExistence type="predicted"/>
<comment type="caution">
    <text evidence="5">The sequence shown here is derived from an EMBL/GenBank/DDBJ whole genome shotgun (WGS) entry which is preliminary data.</text>
</comment>
<dbReference type="Gene3D" id="3.40.50.880">
    <property type="match status" value="1"/>
</dbReference>
<dbReference type="PANTHER" id="PTHR43130">
    <property type="entry name" value="ARAC-FAMILY TRANSCRIPTIONAL REGULATOR"/>
    <property type="match status" value="1"/>
</dbReference>
<evidence type="ECO:0000256" key="3">
    <source>
        <dbReference type="ARBA" id="ARBA00023163"/>
    </source>
</evidence>
<dbReference type="InterPro" id="IPR009057">
    <property type="entry name" value="Homeodomain-like_sf"/>
</dbReference>
<feature type="domain" description="HTH araC/xylS-type" evidence="4">
    <location>
        <begin position="235"/>
        <end position="333"/>
    </location>
</feature>
<dbReference type="PROSITE" id="PS00041">
    <property type="entry name" value="HTH_ARAC_FAMILY_1"/>
    <property type="match status" value="1"/>
</dbReference>
<accession>A0A2T4JUK7</accession>
<reference evidence="5 6" key="1">
    <citation type="submission" date="2018-03" db="EMBL/GenBank/DDBJ databases">
        <title>Cereibacter changlensis.</title>
        <authorList>
            <person name="Meyer T.E."/>
            <person name="Miller S."/>
            <person name="Lodha T."/>
            <person name="Gandham S."/>
            <person name="Chintalapati S."/>
            <person name="Chintalapati V.R."/>
        </authorList>
    </citation>
    <scope>NUCLEOTIDE SEQUENCE [LARGE SCALE GENOMIC DNA]</scope>
    <source>
        <strain evidence="5 6">JA139</strain>
    </source>
</reference>